<dbReference type="SMART" id="SM00839">
    <property type="entry name" value="ELFV_dehydrog"/>
    <property type="match status" value="1"/>
</dbReference>
<dbReference type="Proteomes" id="UP000295632">
    <property type="component" value="Unassembled WGS sequence"/>
</dbReference>
<evidence type="ECO:0000256" key="1">
    <source>
        <dbReference type="ARBA" id="ARBA00006382"/>
    </source>
</evidence>
<dbReference type="Gene3D" id="3.40.50.720">
    <property type="entry name" value="NAD(P)-binding Rossmann-like Domain"/>
    <property type="match status" value="1"/>
</dbReference>
<dbReference type="Gene3D" id="3.40.50.10860">
    <property type="entry name" value="Leucine Dehydrogenase, chain A, domain 1"/>
    <property type="match status" value="1"/>
</dbReference>
<dbReference type="AlphaFoldDB" id="A0A4R6U6R0"/>
<accession>A0A4R6U6R0</accession>
<feature type="binding site" evidence="6">
    <location>
        <position position="401"/>
    </location>
    <ligand>
        <name>substrate</name>
    </ligand>
</feature>
<dbReference type="PRINTS" id="PR00082">
    <property type="entry name" value="GLFDHDRGNASE"/>
</dbReference>
<evidence type="ECO:0000256" key="7">
    <source>
        <dbReference type="PIRSR" id="PIRSR000185-3"/>
    </source>
</evidence>
<organism evidence="10 11">
    <name type="scientific">Aureibacillus halotolerans</name>
    <dbReference type="NCBI Taxonomy" id="1508390"/>
    <lineage>
        <taxon>Bacteria</taxon>
        <taxon>Bacillati</taxon>
        <taxon>Bacillota</taxon>
        <taxon>Bacilli</taxon>
        <taxon>Bacillales</taxon>
        <taxon>Bacillaceae</taxon>
        <taxon>Aureibacillus</taxon>
    </lineage>
</organism>
<reference evidence="10 11" key="1">
    <citation type="submission" date="2019-03" db="EMBL/GenBank/DDBJ databases">
        <title>Genomic Encyclopedia of Type Strains, Phase IV (KMG-IV): sequencing the most valuable type-strain genomes for metagenomic binning, comparative biology and taxonomic classification.</title>
        <authorList>
            <person name="Goeker M."/>
        </authorList>
    </citation>
    <scope>NUCLEOTIDE SEQUENCE [LARGE SCALE GENOMIC DNA]</scope>
    <source>
        <strain evidence="10 11">DSM 28697</strain>
    </source>
</reference>
<feature type="binding site" evidence="6">
    <location>
        <position position="81"/>
    </location>
    <ligand>
        <name>substrate</name>
    </ligand>
</feature>
<keyword evidence="11" id="KW-1185">Reference proteome</keyword>
<evidence type="ECO:0000313" key="10">
    <source>
        <dbReference type="EMBL" id="TDQ41446.1"/>
    </source>
</evidence>
<dbReference type="InterPro" id="IPR006096">
    <property type="entry name" value="Glu/Leu/Phe/Val/Trp_DH_C"/>
</dbReference>
<feature type="binding site" evidence="6">
    <location>
        <position position="262"/>
    </location>
    <ligand>
        <name>NAD(+)</name>
        <dbReference type="ChEBI" id="CHEBI:57540"/>
    </ligand>
</feature>
<dbReference type="PANTHER" id="PTHR11606:SF13">
    <property type="entry name" value="GLUTAMATE DEHYDROGENASE 1, MITOCHONDRIAL"/>
    <property type="match status" value="1"/>
</dbReference>
<evidence type="ECO:0000259" key="9">
    <source>
        <dbReference type="SMART" id="SM00839"/>
    </source>
</evidence>
<evidence type="ECO:0000256" key="6">
    <source>
        <dbReference type="PIRSR" id="PIRSR000185-2"/>
    </source>
</evidence>
<dbReference type="InterPro" id="IPR046346">
    <property type="entry name" value="Aminoacid_DH-like_N_sf"/>
</dbReference>
<dbReference type="InterPro" id="IPR006095">
    <property type="entry name" value="Glu/Leu/Phe/Val/Trp_DH"/>
</dbReference>
<sequence length="469" mass="52790">MTTNDTKHLIEQTLVHLAEDQSLLGNCSEEERKKYLASAEEILTTTDKVIKSYIRVTRATGNVVRIPAYRVQHNNVSGFYKGGIRFSEHVNEEEVENLAFLMTLKNALHELPFGGAKGGVSIQPRDFTDRELYSISKKYVQRFAPDLGPTHDIPAPDVGTDERVMDWMVGEYKAINPGDQYLNAFTGKSVENGGALGRREATGQGTFLSYFWLLNDWFKQKKERPDEQKRAVQKPQWQALEALNNKTEASDPIDIAIQGFGNVGSVAAKEAFHCTDIPHRVVAVSDRYTTLYNEQGLNIPKLIAYTEMHRDLPKHEAALQEAGIDAEVYPPERVLTINTDVLVLAAIENQITEHNMEDIKATVVVEGANAPVNAQADHYLQKRGSVVIPDILVNAGGVTVSYLEWKQAKITRIYTEKEVYDEMAKQMIKTFQKVYDAFFLGDSDTMRAVCFSLALKRLVSLLYRHGKLY</sequence>
<dbReference type="GO" id="GO:0004352">
    <property type="term" value="F:glutamate dehydrogenase (NAD+) activity"/>
    <property type="evidence" value="ECO:0007669"/>
    <property type="project" value="TreeGrafter"/>
</dbReference>
<feature type="active site" description="Proton donor" evidence="5">
    <location>
        <position position="117"/>
    </location>
</feature>
<dbReference type="SUPFAM" id="SSF51735">
    <property type="entry name" value="NAD(P)-binding Rossmann-fold domains"/>
    <property type="match status" value="1"/>
</dbReference>
<feature type="domain" description="Glutamate/phenylalanine/leucine/valine/L-tryptophan dehydrogenase C-terminal" evidence="9">
    <location>
        <begin position="250"/>
        <end position="466"/>
    </location>
</feature>
<dbReference type="InterPro" id="IPR014362">
    <property type="entry name" value="Glu_DH"/>
</dbReference>
<evidence type="ECO:0000256" key="3">
    <source>
        <dbReference type="ARBA" id="ARBA00023002"/>
    </source>
</evidence>
<dbReference type="InterPro" id="IPR006097">
    <property type="entry name" value="Glu/Leu/Phe/Val/Trp_DH_dimer"/>
</dbReference>
<evidence type="ECO:0000256" key="2">
    <source>
        <dbReference type="ARBA" id="ARBA00012896"/>
    </source>
</evidence>
<dbReference type="Pfam" id="PF02812">
    <property type="entry name" value="ELFV_dehydrog_N"/>
    <property type="match status" value="1"/>
</dbReference>
<dbReference type="CDD" id="cd01076">
    <property type="entry name" value="NAD_bind_1_Glu_DH"/>
    <property type="match status" value="1"/>
</dbReference>
<keyword evidence="6" id="KW-0520">NAD</keyword>
<evidence type="ECO:0000256" key="8">
    <source>
        <dbReference type="RuleBase" id="RU004417"/>
    </source>
</evidence>
<evidence type="ECO:0000313" key="11">
    <source>
        <dbReference type="Proteomes" id="UP000295632"/>
    </source>
</evidence>
<evidence type="ECO:0000256" key="5">
    <source>
        <dbReference type="PIRSR" id="PIRSR000185-1"/>
    </source>
</evidence>
<dbReference type="InterPro" id="IPR036291">
    <property type="entry name" value="NAD(P)-bd_dom_sf"/>
</dbReference>
<dbReference type="SUPFAM" id="SSF53223">
    <property type="entry name" value="Aminoacid dehydrogenase-like, N-terminal domain"/>
    <property type="match status" value="1"/>
</dbReference>
<gene>
    <name evidence="10" type="ORF">EV213_10323</name>
</gene>
<dbReference type="OrthoDB" id="9803297at2"/>
<feature type="binding site" evidence="6">
    <location>
        <position position="105"/>
    </location>
    <ligand>
        <name>substrate</name>
    </ligand>
</feature>
<dbReference type="InterPro" id="IPR033922">
    <property type="entry name" value="NAD_bind_Glu_DH"/>
</dbReference>
<proteinExistence type="inferred from homology"/>
<comment type="caution">
    <text evidence="10">The sequence shown here is derived from an EMBL/GenBank/DDBJ whole genome shotgun (WGS) entry which is preliminary data.</text>
</comment>
<dbReference type="PANTHER" id="PTHR11606">
    <property type="entry name" value="GLUTAMATE DEHYDROGENASE"/>
    <property type="match status" value="1"/>
</dbReference>
<feature type="site" description="Important for catalysis" evidence="7">
    <location>
        <position position="157"/>
    </location>
</feature>
<comment type="similarity">
    <text evidence="1 4 8">Belongs to the Glu/Leu/Phe/Val dehydrogenases family.</text>
</comment>
<feature type="binding site" evidence="6">
    <location>
        <position position="202"/>
    </location>
    <ligand>
        <name>NAD(+)</name>
        <dbReference type="ChEBI" id="CHEBI:57540"/>
    </ligand>
</feature>
<protein>
    <recommendedName>
        <fullName evidence="2 4">Glutamate dehydrogenase</fullName>
    </recommendedName>
</protein>
<dbReference type="EMBL" id="SNYJ01000003">
    <property type="protein sequence ID" value="TDQ41446.1"/>
    <property type="molecule type" value="Genomic_DNA"/>
</dbReference>
<evidence type="ECO:0000256" key="4">
    <source>
        <dbReference type="PIRNR" id="PIRNR000185"/>
    </source>
</evidence>
<name>A0A4R6U6R0_9BACI</name>
<dbReference type="PIRSF" id="PIRSF000185">
    <property type="entry name" value="Glu_DH"/>
    <property type="match status" value="1"/>
</dbReference>
<keyword evidence="3 4" id="KW-0560">Oxidoreductase</keyword>
<dbReference type="Pfam" id="PF00208">
    <property type="entry name" value="ELFV_dehydrog"/>
    <property type="match status" value="1"/>
</dbReference>
<keyword evidence="6" id="KW-0547">Nucleotide-binding</keyword>
<dbReference type="RefSeq" id="WP_133579326.1">
    <property type="nucleotide sequence ID" value="NZ_SNYJ01000003.1"/>
</dbReference>
<dbReference type="GO" id="GO:0006538">
    <property type="term" value="P:L-glutamate catabolic process"/>
    <property type="evidence" value="ECO:0007669"/>
    <property type="project" value="TreeGrafter"/>
</dbReference>
<dbReference type="GO" id="GO:0000166">
    <property type="term" value="F:nucleotide binding"/>
    <property type="evidence" value="ECO:0007669"/>
    <property type="project" value="UniProtKB-KW"/>
</dbReference>